<dbReference type="SMART" id="SM00277">
    <property type="entry name" value="GRAN"/>
    <property type="match status" value="1"/>
</dbReference>
<evidence type="ECO:0000256" key="8">
    <source>
        <dbReference type="SAM" id="MobiDB-lite"/>
    </source>
</evidence>
<dbReference type="Pfam" id="PF08246">
    <property type="entry name" value="Inhibitor_I29"/>
    <property type="match status" value="1"/>
</dbReference>
<dbReference type="EMBL" id="CP151502">
    <property type="protein sequence ID" value="WZN60144.1"/>
    <property type="molecule type" value="Genomic_DNA"/>
</dbReference>
<dbReference type="Proteomes" id="UP001472866">
    <property type="component" value="Chromosome 02"/>
</dbReference>
<dbReference type="PROSITE" id="PS00139">
    <property type="entry name" value="THIOL_PROTEASE_CYS"/>
    <property type="match status" value="1"/>
</dbReference>
<feature type="domain" description="Granulins" evidence="10">
    <location>
        <begin position="369"/>
        <end position="426"/>
    </location>
</feature>
<dbReference type="InterPro" id="IPR038765">
    <property type="entry name" value="Papain-like_cys_pep_sf"/>
</dbReference>
<sequence>MNKTVAVLAVLAAVALAGVAVDAHPEHIEALHEGTHFEHFNTWLQKFKPAYVDDVEEVANRFKIFSDNLDYIREVNAQKKSFYLGLTSLTDLTVEEYKQKYLNPSLKTQLRQSRKNLSAFSHANVTAASSVDWRQKGAVTPVKNQQQCGSCWAFSSTGSMEGINFIETGKLISLSEQQLVDCDKVDMGCNGGIMDNAFKYVMSNGGIDTEDDYAYTAQTGTCNTEKQSHHVVTISGYEDVPVNSKDDLQKAITAQPVSIAIEADHASFQNYAGGVFSADCGNQLDHGVLAVGYDTTGDEPYWIVKNSWGGSWGMEGYIKLSMTAGGETGQCGILEHPVYPKKSGPNPPPAPPAPPSPPSPPSPPPSNKCSDSYSCPTGNTCCCQQEVFGKCLQWACCPLPQATCCKDHVHCCPHEYPVCHVDQGTCGKSNDFFDTIPISKKNAAVFTGSRKVQTE</sequence>
<dbReference type="AlphaFoldDB" id="A0AAX4P2J9"/>
<evidence type="ECO:0000256" key="4">
    <source>
        <dbReference type="ARBA" id="ARBA00022801"/>
    </source>
</evidence>
<evidence type="ECO:0000256" key="1">
    <source>
        <dbReference type="ARBA" id="ARBA00008455"/>
    </source>
</evidence>
<comment type="similarity">
    <text evidence="1">Belongs to the peptidase C1 family.</text>
</comment>
<dbReference type="GO" id="GO:0006508">
    <property type="term" value="P:proteolysis"/>
    <property type="evidence" value="ECO:0007669"/>
    <property type="project" value="UniProtKB-KW"/>
</dbReference>
<reference evidence="13 14" key="1">
    <citation type="submission" date="2024-03" db="EMBL/GenBank/DDBJ databases">
        <title>Complete genome sequence of the green alga Chloropicon roscoffensis RCC1871.</title>
        <authorList>
            <person name="Lemieux C."/>
            <person name="Pombert J.-F."/>
            <person name="Otis C."/>
            <person name="Turmel M."/>
        </authorList>
    </citation>
    <scope>NUCLEOTIDE SEQUENCE [LARGE SCALE GENOMIC DNA]</scope>
    <source>
        <strain evidence="13 14">RCC1871</strain>
    </source>
</reference>
<evidence type="ECO:0000256" key="6">
    <source>
        <dbReference type="ARBA" id="ARBA00023157"/>
    </source>
</evidence>
<evidence type="ECO:0000256" key="7">
    <source>
        <dbReference type="ARBA" id="ARBA00023180"/>
    </source>
</evidence>
<keyword evidence="6" id="KW-1015">Disulfide bond</keyword>
<accession>A0AAX4P2J9</accession>
<dbReference type="PROSITE" id="PS00640">
    <property type="entry name" value="THIOL_PROTEASE_ASN"/>
    <property type="match status" value="1"/>
</dbReference>
<feature type="chain" id="PRO_5044005246" evidence="9">
    <location>
        <begin position="24"/>
        <end position="455"/>
    </location>
</feature>
<gene>
    <name evidence="13" type="ORF">HKI87_02g16720</name>
</gene>
<proteinExistence type="inferred from homology"/>
<keyword evidence="14" id="KW-1185">Reference proteome</keyword>
<dbReference type="InterPro" id="IPR025660">
    <property type="entry name" value="Pept_his_AS"/>
</dbReference>
<dbReference type="Pfam" id="PF00112">
    <property type="entry name" value="Peptidase_C1"/>
    <property type="match status" value="1"/>
</dbReference>
<feature type="domain" description="Cathepsin propeptide inhibitor" evidence="12">
    <location>
        <begin position="40"/>
        <end position="97"/>
    </location>
</feature>
<dbReference type="SUPFAM" id="SSF57277">
    <property type="entry name" value="Granulin repeat"/>
    <property type="match status" value="1"/>
</dbReference>
<protein>
    <submittedName>
        <fullName evidence="13">Cysteine proteinase</fullName>
    </submittedName>
</protein>
<evidence type="ECO:0000256" key="9">
    <source>
        <dbReference type="SAM" id="SignalP"/>
    </source>
</evidence>
<evidence type="ECO:0000259" key="12">
    <source>
        <dbReference type="SMART" id="SM00848"/>
    </source>
</evidence>
<dbReference type="Gene3D" id="3.90.70.10">
    <property type="entry name" value="Cysteine proteinases"/>
    <property type="match status" value="1"/>
</dbReference>
<keyword evidence="3 9" id="KW-0732">Signal</keyword>
<dbReference type="FunFam" id="3.90.70.10:FF:000067">
    <property type="entry name" value="Senescence-specific cysteine protease"/>
    <property type="match status" value="1"/>
</dbReference>
<feature type="compositionally biased region" description="Pro residues" evidence="8">
    <location>
        <begin position="345"/>
        <end position="365"/>
    </location>
</feature>
<evidence type="ECO:0000256" key="3">
    <source>
        <dbReference type="ARBA" id="ARBA00022729"/>
    </source>
</evidence>
<dbReference type="SUPFAM" id="SSF54001">
    <property type="entry name" value="Cysteine proteinases"/>
    <property type="match status" value="1"/>
</dbReference>
<organism evidence="13 14">
    <name type="scientific">Chloropicon roscoffensis</name>
    <dbReference type="NCBI Taxonomy" id="1461544"/>
    <lineage>
        <taxon>Eukaryota</taxon>
        <taxon>Viridiplantae</taxon>
        <taxon>Chlorophyta</taxon>
        <taxon>Chloropicophyceae</taxon>
        <taxon>Chloropicales</taxon>
        <taxon>Chloropicaceae</taxon>
        <taxon>Chloropicon</taxon>
    </lineage>
</organism>
<dbReference type="Gene3D" id="2.10.25.160">
    <property type="entry name" value="Granulin"/>
    <property type="match status" value="1"/>
</dbReference>
<dbReference type="InterPro" id="IPR013128">
    <property type="entry name" value="Peptidase_C1A"/>
</dbReference>
<dbReference type="InterPro" id="IPR000668">
    <property type="entry name" value="Peptidase_C1A_C"/>
</dbReference>
<dbReference type="PRINTS" id="PR00705">
    <property type="entry name" value="PAPAIN"/>
</dbReference>
<dbReference type="InterPro" id="IPR039417">
    <property type="entry name" value="Peptidase_C1A_papain-like"/>
</dbReference>
<dbReference type="InterPro" id="IPR000169">
    <property type="entry name" value="Pept_cys_AS"/>
</dbReference>
<evidence type="ECO:0000313" key="13">
    <source>
        <dbReference type="EMBL" id="WZN60144.1"/>
    </source>
</evidence>
<dbReference type="InterPro" id="IPR013201">
    <property type="entry name" value="Prot_inhib_I29"/>
</dbReference>
<keyword evidence="2" id="KW-0645">Protease</keyword>
<dbReference type="Pfam" id="PF00396">
    <property type="entry name" value="Granulin"/>
    <property type="match status" value="1"/>
</dbReference>
<dbReference type="InterPro" id="IPR000118">
    <property type="entry name" value="Granulin"/>
</dbReference>
<feature type="domain" description="Peptidase C1A papain C-terminal" evidence="11">
    <location>
        <begin position="127"/>
        <end position="341"/>
    </location>
</feature>
<feature type="region of interest" description="Disordered" evidence="8">
    <location>
        <begin position="342"/>
        <end position="365"/>
    </location>
</feature>
<dbReference type="SMART" id="SM00848">
    <property type="entry name" value="Inhibitor_I29"/>
    <property type="match status" value="1"/>
</dbReference>
<evidence type="ECO:0000259" key="11">
    <source>
        <dbReference type="SMART" id="SM00645"/>
    </source>
</evidence>
<dbReference type="SMART" id="SM00645">
    <property type="entry name" value="Pept_C1"/>
    <property type="match status" value="1"/>
</dbReference>
<keyword evidence="5" id="KW-0788">Thiol protease</keyword>
<name>A0AAX4P2J9_9CHLO</name>
<dbReference type="PANTHER" id="PTHR12411">
    <property type="entry name" value="CYSTEINE PROTEASE FAMILY C1-RELATED"/>
    <property type="match status" value="1"/>
</dbReference>
<dbReference type="GO" id="GO:0008234">
    <property type="term" value="F:cysteine-type peptidase activity"/>
    <property type="evidence" value="ECO:0007669"/>
    <property type="project" value="UniProtKB-KW"/>
</dbReference>
<evidence type="ECO:0000259" key="10">
    <source>
        <dbReference type="SMART" id="SM00277"/>
    </source>
</evidence>
<evidence type="ECO:0000256" key="5">
    <source>
        <dbReference type="ARBA" id="ARBA00022807"/>
    </source>
</evidence>
<evidence type="ECO:0000313" key="14">
    <source>
        <dbReference type="Proteomes" id="UP001472866"/>
    </source>
</evidence>
<keyword evidence="4" id="KW-0378">Hydrolase</keyword>
<feature type="signal peptide" evidence="9">
    <location>
        <begin position="1"/>
        <end position="23"/>
    </location>
</feature>
<evidence type="ECO:0000256" key="2">
    <source>
        <dbReference type="ARBA" id="ARBA00022670"/>
    </source>
</evidence>
<keyword evidence="7" id="KW-0325">Glycoprotein</keyword>
<dbReference type="PROSITE" id="PS00639">
    <property type="entry name" value="THIOL_PROTEASE_HIS"/>
    <property type="match status" value="1"/>
</dbReference>
<dbReference type="InterPro" id="IPR025661">
    <property type="entry name" value="Pept_asp_AS"/>
</dbReference>
<dbReference type="InterPro" id="IPR037277">
    <property type="entry name" value="Granulin_sf"/>
</dbReference>
<dbReference type="CDD" id="cd02248">
    <property type="entry name" value="Peptidase_C1A"/>
    <property type="match status" value="1"/>
</dbReference>